<proteinExistence type="predicted"/>
<keyword evidence="2" id="KW-1185">Reference proteome</keyword>
<evidence type="ECO:0000313" key="2">
    <source>
        <dbReference type="Proteomes" id="UP000816034"/>
    </source>
</evidence>
<organism evidence="1 2">
    <name type="scientific">Naegleria lovaniensis</name>
    <name type="common">Amoeba</name>
    <dbReference type="NCBI Taxonomy" id="51637"/>
    <lineage>
        <taxon>Eukaryota</taxon>
        <taxon>Discoba</taxon>
        <taxon>Heterolobosea</taxon>
        <taxon>Tetramitia</taxon>
        <taxon>Eutetramitia</taxon>
        <taxon>Vahlkampfiidae</taxon>
        <taxon>Naegleria</taxon>
    </lineage>
</organism>
<comment type="caution">
    <text evidence="1">The sequence shown here is derived from an EMBL/GenBank/DDBJ whole genome shotgun (WGS) entry which is preliminary data.</text>
</comment>
<sequence>MVCLLCKIRPFKRIQEFDNTIVIEESSSTTGKTSSITLSMNCLLLFVKAKYTPVRSDNVVGSSVETDVLQVEISPDIKEKIIKAIVQGSAIEFCENGVLELGNKHIRYGETKPHLKEKWRSHSVTLLSETSLSIHFDKGGDHIFNSKDALYLVLLVRIFALLSSPNDCAIFCGEKFAQAWKTNKRVAEEWNQIQASMMQKISTDRQDVKALISLFK</sequence>
<dbReference type="RefSeq" id="XP_044552681.1">
    <property type="nucleotide sequence ID" value="XM_044688603.1"/>
</dbReference>
<evidence type="ECO:0000313" key="1">
    <source>
        <dbReference type="EMBL" id="KAG2388689.1"/>
    </source>
</evidence>
<dbReference type="AlphaFoldDB" id="A0AA88KP30"/>
<dbReference type="EMBL" id="PYSW02000009">
    <property type="protein sequence ID" value="KAG2388689.1"/>
    <property type="molecule type" value="Genomic_DNA"/>
</dbReference>
<name>A0AA88KP30_NAELO</name>
<dbReference type="GeneID" id="68092590"/>
<accession>A0AA88KP30</accession>
<protein>
    <submittedName>
        <fullName evidence="1">Uncharacterized protein</fullName>
    </submittedName>
</protein>
<dbReference type="Proteomes" id="UP000816034">
    <property type="component" value="Unassembled WGS sequence"/>
</dbReference>
<reference evidence="1 2" key="1">
    <citation type="journal article" date="2018" name="BMC Genomics">
        <title>The genome of Naegleria lovaniensis, the basis for a comparative approach to unravel pathogenicity factors of the human pathogenic amoeba N. fowleri.</title>
        <authorList>
            <person name="Liechti N."/>
            <person name="Schurch N."/>
            <person name="Bruggmann R."/>
            <person name="Wittwer M."/>
        </authorList>
    </citation>
    <scope>NUCLEOTIDE SEQUENCE [LARGE SCALE GENOMIC DNA]</scope>
    <source>
        <strain evidence="1 2">ATCC 30569</strain>
    </source>
</reference>
<gene>
    <name evidence="1" type="ORF">C9374_000128</name>
</gene>